<accession>W1XV08</accession>
<gene>
    <name evidence="2" type="ORF">Q604_UNBC11607G0001</name>
</gene>
<name>W1XV08_9ZZZZ</name>
<protein>
    <submittedName>
        <fullName evidence="2">Uncharacterized protein</fullName>
    </submittedName>
</protein>
<keyword evidence="1" id="KW-0472">Membrane</keyword>
<keyword evidence="1" id="KW-1133">Transmembrane helix</keyword>
<dbReference type="AlphaFoldDB" id="W1XV08"/>
<reference evidence="2" key="1">
    <citation type="submission" date="2013-12" db="EMBL/GenBank/DDBJ databases">
        <title>A Varibaculum cambriense genome reconstructed from a premature infant gut community with otherwise low bacterial novelty that shifts toward anaerobic metabolism during the third week of life.</title>
        <authorList>
            <person name="Brown C.T."/>
            <person name="Sharon I."/>
            <person name="Thomas B.C."/>
            <person name="Castelle C.J."/>
            <person name="Morowitz M.J."/>
            <person name="Banfield J.F."/>
        </authorList>
    </citation>
    <scope>NUCLEOTIDE SEQUENCE</scope>
</reference>
<evidence type="ECO:0000313" key="2">
    <source>
        <dbReference type="EMBL" id="ETJ33956.1"/>
    </source>
</evidence>
<dbReference type="EMBL" id="AZMM01011607">
    <property type="protein sequence ID" value="ETJ33956.1"/>
    <property type="molecule type" value="Genomic_DNA"/>
</dbReference>
<comment type="caution">
    <text evidence="2">The sequence shown here is derived from an EMBL/GenBank/DDBJ whole genome shotgun (WGS) entry which is preliminary data.</text>
</comment>
<feature type="non-terminal residue" evidence="2">
    <location>
        <position position="1"/>
    </location>
</feature>
<proteinExistence type="predicted"/>
<sequence>GWYMWSLWSLIIALLPILLFFVYAILYTRFSGFAFSESELVVQKASILNIKRFYVKKEKVLGMAISQHPFLERSQLANFQFVIAKGSSQQNIG</sequence>
<keyword evidence="1" id="KW-0812">Transmembrane</keyword>
<evidence type="ECO:0000256" key="1">
    <source>
        <dbReference type="SAM" id="Phobius"/>
    </source>
</evidence>
<feature type="non-terminal residue" evidence="2">
    <location>
        <position position="93"/>
    </location>
</feature>
<feature type="transmembrane region" description="Helical" evidence="1">
    <location>
        <begin position="6"/>
        <end position="26"/>
    </location>
</feature>
<organism evidence="2">
    <name type="scientific">human gut metagenome</name>
    <dbReference type="NCBI Taxonomy" id="408170"/>
    <lineage>
        <taxon>unclassified sequences</taxon>
        <taxon>metagenomes</taxon>
        <taxon>organismal metagenomes</taxon>
    </lineage>
</organism>